<reference evidence="5 6" key="1">
    <citation type="journal article" date="2023" name="Sci. Data">
        <title>Genome assembly of the Korean intertidal mud-creeper Batillaria attramentaria.</title>
        <authorList>
            <person name="Patra A.K."/>
            <person name="Ho P.T."/>
            <person name="Jun S."/>
            <person name="Lee S.J."/>
            <person name="Kim Y."/>
            <person name="Won Y.J."/>
        </authorList>
    </citation>
    <scope>NUCLEOTIDE SEQUENCE [LARGE SCALE GENOMIC DNA]</scope>
    <source>
        <strain evidence="5">Wonlab-2016</strain>
    </source>
</reference>
<feature type="non-terminal residue" evidence="5">
    <location>
        <position position="417"/>
    </location>
</feature>
<name>A0ABD0J5Z2_9CAEN</name>
<dbReference type="Pfam" id="PF13431">
    <property type="entry name" value="TPR_17"/>
    <property type="match status" value="1"/>
</dbReference>
<dbReference type="PROSITE" id="PS50005">
    <property type="entry name" value="TPR"/>
    <property type="match status" value="1"/>
</dbReference>
<organism evidence="5 6">
    <name type="scientific">Batillaria attramentaria</name>
    <dbReference type="NCBI Taxonomy" id="370345"/>
    <lineage>
        <taxon>Eukaryota</taxon>
        <taxon>Metazoa</taxon>
        <taxon>Spiralia</taxon>
        <taxon>Lophotrochozoa</taxon>
        <taxon>Mollusca</taxon>
        <taxon>Gastropoda</taxon>
        <taxon>Caenogastropoda</taxon>
        <taxon>Sorbeoconcha</taxon>
        <taxon>Cerithioidea</taxon>
        <taxon>Batillariidae</taxon>
        <taxon>Batillaria</taxon>
    </lineage>
</organism>
<dbReference type="Pfam" id="PF13621">
    <property type="entry name" value="Cupin_8"/>
    <property type="match status" value="1"/>
</dbReference>
<dbReference type="InterPro" id="IPR003347">
    <property type="entry name" value="JmjC_dom"/>
</dbReference>
<dbReference type="SUPFAM" id="SSF51197">
    <property type="entry name" value="Clavaminate synthase-like"/>
    <property type="match status" value="1"/>
</dbReference>
<dbReference type="SMART" id="SM00558">
    <property type="entry name" value="JmjC"/>
    <property type="match status" value="1"/>
</dbReference>
<dbReference type="InterPro" id="IPR041667">
    <property type="entry name" value="Cupin_8"/>
</dbReference>
<keyword evidence="1" id="KW-0802">TPR repeat</keyword>
<evidence type="ECO:0000256" key="1">
    <source>
        <dbReference type="PROSITE-ProRule" id="PRU00339"/>
    </source>
</evidence>
<proteinExistence type="predicted"/>
<evidence type="ECO:0000256" key="3">
    <source>
        <dbReference type="SAM" id="SignalP"/>
    </source>
</evidence>
<feature type="region of interest" description="Disordered" evidence="2">
    <location>
        <begin position="36"/>
        <end position="55"/>
    </location>
</feature>
<dbReference type="InterPro" id="IPR050910">
    <property type="entry name" value="JMJD6_ArgDemeth/LysHydrox"/>
</dbReference>
<dbReference type="PANTHER" id="PTHR12480">
    <property type="entry name" value="ARGININE DEMETHYLASE AND LYSYL-HYDROXYLASE JMJD"/>
    <property type="match status" value="1"/>
</dbReference>
<dbReference type="Gene3D" id="1.25.40.10">
    <property type="entry name" value="Tetratricopeptide repeat domain"/>
    <property type="match status" value="1"/>
</dbReference>
<dbReference type="AlphaFoldDB" id="A0ABD0J5Z2"/>
<feature type="chain" id="PRO_5044765412" description="JmjC domain-containing protein" evidence="3">
    <location>
        <begin position="31"/>
        <end position="417"/>
    </location>
</feature>
<evidence type="ECO:0000313" key="5">
    <source>
        <dbReference type="EMBL" id="KAK7462076.1"/>
    </source>
</evidence>
<evidence type="ECO:0000256" key="2">
    <source>
        <dbReference type="SAM" id="MobiDB-lite"/>
    </source>
</evidence>
<feature type="signal peptide" evidence="3">
    <location>
        <begin position="1"/>
        <end position="30"/>
    </location>
</feature>
<dbReference type="SUPFAM" id="SSF48452">
    <property type="entry name" value="TPR-like"/>
    <property type="match status" value="1"/>
</dbReference>
<dbReference type="Proteomes" id="UP001519460">
    <property type="component" value="Unassembled WGS sequence"/>
</dbReference>
<protein>
    <recommendedName>
        <fullName evidence="4">JmjC domain-containing protein</fullName>
    </recommendedName>
</protein>
<dbReference type="PANTHER" id="PTHR12480:SF21">
    <property type="entry name" value="JMJC DOMAIN-CONTAINING PROTEIN 8"/>
    <property type="match status" value="1"/>
</dbReference>
<evidence type="ECO:0000313" key="6">
    <source>
        <dbReference type="Proteomes" id="UP001519460"/>
    </source>
</evidence>
<dbReference type="EMBL" id="JACVVK020000625">
    <property type="protein sequence ID" value="KAK7462076.1"/>
    <property type="molecule type" value="Genomic_DNA"/>
</dbReference>
<dbReference type="Gene3D" id="2.60.120.650">
    <property type="entry name" value="Cupin"/>
    <property type="match status" value="1"/>
</dbReference>
<dbReference type="SMART" id="SM00028">
    <property type="entry name" value="TPR"/>
    <property type="match status" value="1"/>
</dbReference>
<feature type="repeat" description="TPR" evidence="1">
    <location>
        <begin position="347"/>
        <end position="380"/>
    </location>
</feature>
<accession>A0ABD0J5Z2</accession>
<sequence length="417" mass="47551">MTSSSVLKEALLVAGLVIALKGARLSGVIATSVDDNMRAEPPAEQRNNNGGWKPPDMEAVRKLYTSRCNIKRVSVNDLDGERFEKEFRYKNPVLITFPNGAADWTVPEKWSQDYLRKNYGQRQMDTGSSLEILRGNGHTNKRHSFIEFTDRLMRQTFQGSDEARSFVWDHGFYREADFSSSLRLPPYLAERDNLDGGTFYLGASGSGVSFHTHNDGRGAMVFGRKRWFVYPATRSPPGGLLPLSVMEWYAHIYPKLPEEERPLECVQEAGEIFYIPEGYYHAVINIGDTIGMALLTTKHVTVVRHLFDRYNMEVVVQLAAYYNDVGGKQEEVRDLFMKVIDHDPYNVHAYFSLGTVLARLNQLEEAEEFYLKARKLVPGYDLVHTEYGRFLVNTGRYDEAVHVLKTVSTIISRHQKT</sequence>
<dbReference type="PROSITE" id="PS51184">
    <property type="entry name" value="JMJC"/>
    <property type="match status" value="1"/>
</dbReference>
<keyword evidence="6" id="KW-1185">Reference proteome</keyword>
<evidence type="ECO:0000259" key="4">
    <source>
        <dbReference type="PROSITE" id="PS51184"/>
    </source>
</evidence>
<dbReference type="InterPro" id="IPR019734">
    <property type="entry name" value="TPR_rpt"/>
</dbReference>
<feature type="domain" description="JmjC" evidence="4">
    <location>
        <begin position="173"/>
        <end position="311"/>
    </location>
</feature>
<comment type="caution">
    <text evidence="5">The sequence shown here is derived from an EMBL/GenBank/DDBJ whole genome shotgun (WGS) entry which is preliminary data.</text>
</comment>
<gene>
    <name evidence="5" type="ORF">BaRGS_00038524</name>
</gene>
<dbReference type="InterPro" id="IPR011990">
    <property type="entry name" value="TPR-like_helical_dom_sf"/>
</dbReference>
<keyword evidence="3" id="KW-0732">Signal</keyword>